<dbReference type="PROSITE" id="PS50110">
    <property type="entry name" value="RESPONSE_REGULATORY"/>
    <property type="match status" value="1"/>
</dbReference>
<proteinExistence type="predicted"/>
<organism evidence="4 5">
    <name type="scientific">Thermoflexus hugenholtzii JAD2</name>
    <dbReference type="NCBI Taxonomy" id="877466"/>
    <lineage>
        <taxon>Bacteria</taxon>
        <taxon>Bacillati</taxon>
        <taxon>Chloroflexota</taxon>
        <taxon>Thermoflexia</taxon>
        <taxon>Thermoflexales</taxon>
        <taxon>Thermoflexaceae</taxon>
        <taxon>Thermoflexus</taxon>
    </lineage>
</organism>
<dbReference type="RefSeq" id="WP_088571852.1">
    <property type="nucleotide sequence ID" value="NZ_FYEK01000044.1"/>
</dbReference>
<name>A0A212RDF7_9CHLR</name>
<evidence type="ECO:0000313" key="5">
    <source>
        <dbReference type="Proteomes" id="UP000197025"/>
    </source>
</evidence>
<comment type="caution">
    <text evidence="2">Lacks conserved residue(s) required for the propagation of feature annotation.</text>
</comment>
<dbReference type="InterPro" id="IPR011006">
    <property type="entry name" value="CheY-like_superfamily"/>
</dbReference>
<evidence type="ECO:0000256" key="2">
    <source>
        <dbReference type="PROSITE-ProRule" id="PRU00169"/>
    </source>
</evidence>
<dbReference type="EMBL" id="FYEK01000044">
    <property type="protein sequence ID" value="SNB70291.1"/>
    <property type="molecule type" value="Genomic_DNA"/>
</dbReference>
<keyword evidence="5" id="KW-1185">Reference proteome</keyword>
<dbReference type="SMART" id="SM00448">
    <property type="entry name" value="REC"/>
    <property type="match status" value="1"/>
</dbReference>
<accession>A0A212RDF7</accession>
<dbReference type="PANTHER" id="PTHR44591:SF3">
    <property type="entry name" value="RESPONSE REGULATORY DOMAIN-CONTAINING PROTEIN"/>
    <property type="match status" value="1"/>
</dbReference>
<protein>
    <submittedName>
        <fullName evidence="4">Two-component system, chemotaxis family, response regulator CheY</fullName>
    </submittedName>
</protein>
<dbReference type="OrthoDB" id="7874292at2"/>
<dbReference type="GO" id="GO:0000160">
    <property type="term" value="P:phosphorelay signal transduction system"/>
    <property type="evidence" value="ECO:0007669"/>
    <property type="project" value="InterPro"/>
</dbReference>
<dbReference type="PANTHER" id="PTHR44591">
    <property type="entry name" value="STRESS RESPONSE REGULATOR PROTEIN 1"/>
    <property type="match status" value="1"/>
</dbReference>
<feature type="domain" description="Response regulatory" evidence="3">
    <location>
        <begin position="2"/>
        <end position="118"/>
    </location>
</feature>
<dbReference type="InterPro" id="IPR001789">
    <property type="entry name" value="Sig_transdc_resp-reg_receiver"/>
</dbReference>
<dbReference type="InParanoid" id="A0A212RDF7"/>
<dbReference type="InterPro" id="IPR050595">
    <property type="entry name" value="Bact_response_regulator"/>
</dbReference>
<dbReference type="Pfam" id="PF00072">
    <property type="entry name" value="Response_reg"/>
    <property type="match status" value="1"/>
</dbReference>
<dbReference type="Gene3D" id="3.40.50.2300">
    <property type="match status" value="1"/>
</dbReference>
<evidence type="ECO:0000313" key="4">
    <source>
        <dbReference type="EMBL" id="SNB70291.1"/>
    </source>
</evidence>
<sequence length="139" mass="15779">MRLLIVEQNPDMRLLYRIGLRNVPWEIREAGTMAEALEQVTAHHPDIVLIGEELPDGDPFELCAWIKSNPETRDIVVAITVYYMDGLIRRRSQEVEADACWLGPIPPRELPKRLEELYHQVRQAVAGGNNGSSNRPPQG</sequence>
<dbReference type="AlphaFoldDB" id="A0A212RDF7"/>
<dbReference type="Proteomes" id="UP000197025">
    <property type="component" value="Unassembled WGS sequence"/>
</dbReference>
<evidence type="ECO:0000256" key="1">
    <source>
        <dbReference type="ARBA" id="ARBA00022553"/>
    </source>
</evidence>
<evidence type="ECO:0000259" key="3">
    <source>
        <dbReference type="PROSITE" id="PS50110"/>
    </source>
</evidence>
<gene>
    <name evidence="4" type="ORF">SAMN02746019_00011950</name>
</gene>
<keyword evidence="1" id="KW-0597">Phosphoprotein</keyword>
<dbReference type="SUPFAM" id="SSF52172">
    <property type="entry name" value="CheY-like"/>
    <property type="match status" value="1"/>
</dbReference>
<reference evidence="5" key="1">
    <citation type="submission" date="2017-06" db="EMBL/GenBank/DDBJ databases">
        <authorList>
            <person name="Varghese N."/>
            <person name="Submissions S."/>
        </authorList>
    </citation>
    <scope>NUCLEOTIDE SEQUENCE [LARGE SCALE GENOMIC DNA]</scope>
    <source>
        <strain evidence="5">JAD2</strain>
    </source>
</reference>